<dbReference type="InterPro" id="IPR001214">
    <property type="entry name" value="SET_dom"/>
</dbReference>
<keyword evidence="2" id="KW-0732">Signal</keyword>
<dbReference type="SUPFAM" id="SSF82199">
    <property type="entry name" value="SET domain"/>
    <property type="match status" value="1"/>
</dbReference>
<evidence type="ECO:0000256" key="1">
    <source>
        <dbReference type="SAM" id="MobiDB-lite"/>
    </source>
</evidence>
<protein>
    <recommendedName>
        <fullName evidence="3">SET domain-containing protein</fullName>
    </recommendedName>
</protein>
<dbReference type="InterPro" id="IPR051760">
    <property type="entry name" value="KMT5A"/>
</dbReference>
<proteinExistence type="predicted"/>
<dbReference type="PROSITE" id="PS50280">
    <property type="entry name" value="SET"/>
    <property type="match status" value="1"/>
</dbReference>
<evidence type="ECO:0000259" key="3">
    <source>
        <dbReference type="PROSITE" id="PS50280"/>
    </source>
</evidence>
<dbReference type="PANTHER" id="PTHR46167">
    <property type="entry name" value="N-LYSINE METHYLTRANSFERASE KMT5A"/>
    <property type="match status" value="1"/>
</dbReference>
<organism evidence="4">
    <name type="scientific">Odontella aurita</name>
    <dbReference type="NCBI Taxonomy" id="265563"/>
    <lineage>
        <taxon>Eukaryota</taxon>
        <taxon>Sar</taxon>
        <taxon>Stramenopiles</taxon>
        <taxon>Ochrophyta</taxon>
        <taxon>Bacillariophyta</taxon>
        <taxon>Mediophyceae</taxon>
        <taxon>Biddulphiophycidae</taxon>
        <taxon>Eupodiscales</taxon>
        <taxon>Odontellaceae</taxon>
        <taxon>Odontella</taxon>
    </lineage>
</organism>
<dbReference type="GO" id="GO:0006357">
    <property type="term" value="P:regulation of transcription by RNA polymerase II"/>
    <property type="evidence" value="ECO:0007669"/>
    <property type="project" value="TreeGrafter"/>
</dbReference>
<dbReference type="SMART" id="SM00317">
    <property type="entry name" value="SET"/>
    <property type="match status" value="1"/>
</dbReference>
<dbReference type="GO" id="GO:0005700">
    <property type="term" value="C:polytene chromosome"/>
    <property type="evidence" value="ECO:0007669"/>
    <property type="project" value="TreeGrafter"/>
</dbReference>
<reference evidence="4" key="1">
    <citation type="submission" date="2021-01" db="EMBL/GenBank/DDBJ databases">
        <authorList>
            <person name="Corre E."/>
            <person name="Pelletier E."/>
            <person name="Niang G."/>
            <person name="Scheremetjew M."/>
            <person name="Finn R."/>
            <person name="Kale V."/>
            <person name="Holt S."/>
            <person name="Cochrane G."/>
            <person name="Meng A."/>
            <person name="Brown T."/>
            <person name="Cohen L."/>
        </authorList>
    </citation>
    <scope>NUCLEOTIDE SEQUENCE</scope>
    <source>
        <strain evidence="4">Isolate 1302-5</strain>
    </source>
</reference>
<feature type="signal peptide" evidence="2">
    <location>
        <begin position="1"/>
        <end position="18"/>
    </location>
</feature>
<dbReference type="AlphaFoldDB" id="A0A7S4IYH4"/>
<feature type="region of interest" description="Disordered" evidence="1">
    <location>
        <begin position="23"/>
        <end position="42"/>
    </location>
</feature>
<sequence>MLSFLFLASLLYLPGSYPLSAGPKAPQRPALDPTSPAHRSAEDAGIRIGLASEEKGLGAFSKTPIAFGTHMGKYLGETLTLREVRARFWGKAEQDESDLRWIASRRERNQGITGNYVFELKDGSFICAEDGDKSGWCRFMNHATEGSAECNVKAFDQQTIGGELTIPYFYAIRDIAVGEELCYDYGEFFYK</sequence>
<feature type="chain" id="PRO_5030672173" description="SET domain-containing protein" evidence="2">
    <location>
        <begin position="19"/>
        <end position="191"/>
    </location>
</feature>
<accession>A0A7S4IYH4</accession>
<dbReference type="GO" id="GO:0042799">
    <property type="term" value="F:histone H4K20 methyltransferase activity"/>
    <property type="evidence" value="ECO:0007669"/>
    <property type="project" value="TreeGrafter"/>
</dbReference>
<dbReference type="PANTHER" id="PTHR46167:SF1">
    <property type="entry name" value="N-LYSINE METHYLTRANSFERASE KMT5A"/>
    <property type="match status" value="1"/>
</dbReference>
<gene>
    <name evidence="4" type="ORF">OAUR00152_LOCUS17477</name>
</gene>
<dbReference type="GO" id="GO:0005634">
    <property type="term" value="C:nucleus"/>
    <property type="evidence" value="ECO:0007669"/>
    <property type="project" value="TreeGrafter"/>
</dbReference>
<dbReference type="Pfam" id="PF00856">
    <property type="entry name" value="SET"/>
    <property type="match status" value="1"/>
</dbReference>
<dbReference type="InterPro" id="IPR046341">
    <property type="entry name" value="SET_dom_sf"/>
</dbReference>
<evidence type="ECO:0000256" key="2">
    <source>
        <dbReference type="SAM" id="SignalP"/>
    </source>
</evidence>
<feature type="domain" description="SET" evidence="3">
    <location>
        <begin position="44"/>
        <end position="186"/>
    </location>
</feature>
<evidence type="ECO:0000313" key="4">
    <source>
        <dbReference type="EMBL" id="CAE2243565.1"/>
    </source>
</evidence>
<dbReference type="Gene3D" id="2.170.270.10">
    <property type="entry name" value="SET domain"/>
    <property type="match status" value="1"/>
</dbReference>
<name>A0A7S4IYH4_9STRA</name>
<dbReference type="EMBL" id="HBKQ01025835">
    <property type="protein sequence ID" value="CAE2243565.1"/>
    <property type="molecule type" value="Transcribed_RNA"/>
</dbReference>